<dbReference type="RefSeq" id="WP_185979966.1">
    <property type="nucleotide sequence ID" value="NZ_CP060204.1"/>
</dbReference>
<dbReference type="AlphaFoldDB" id="A0A7G7VIC1"/>
<dbReference type="InterPro" id="IPR046914">
    <property type="entry name" value="ABC-3C_CTD6"/>
</dbReference>
<dbReference type="KEGG" id="stim:H1B31_08290"/>
<evidence type="ECO:0000313" key="3">
    <source>
        <dbReference type="Proteomes" id="UP000515480"/>
    </source>
</evidence>
<name>A0A7G7VIC1_9FIRM</name>
<dbReference type="EMBL" id="CP060204">
    <property type="protein sequence ID" value="QNH53864.1"/>
    <property type="molecule type" value="Genomic_DNA"/>
</dbReference>
<keyword evidence="3" id="KW-1185">Reference proteome</keyword>
<sequence>MLTISLFLQIMRKYVGAENKSIPSFCAYFFALFMKEPISSREVGLDDDDKYYPFGKESEKSAAYKMYKGKRDIPESVLRAVHANLDKSRFLEAAADIPFDARKNLCTDLSQYGVDCTTDNVDETCAEIFCSIIKAELQKLPGAQIDLFEGRNEVGEVVPAVPIHPSRFANGSVYLLSGEIIKLHPALMPHEDINDATLPYINALCEVYSERLEREVTPDTAGELPENLQQHLKRQREAYFDAKSIQHSVRDAFVDGEHQFDALKDDAYDGIEMVYFDENHETGYVRLQEVLKKITSTELAKSNLVNIKGFISNRTRKGVCHILVDDERIKSWVNIDA</sequence>
<dbReference type="Proteomes" id="UP000515480">
    <property type="component" value="Chromosome"/>
</dbReference>
<protein>
    <recommendedName>
        <fullName evidence="1">ABC-three component systems C-terminal domain-containing protein</fullName>
    </recommendedName>
</protein>
<reference evidence="2 3" key="1">
    <citation type="submission" date="2020-07" db="EMBL/GenBank/DDBJ databases">
        <title>Complete genome and description of Selenomonas timonensis sp. nov., a new bacterium isolated from a gingivitis subject.</title>
        <authorList>
            <person name="Antezack A."/>
        </authorList>
    </citation>
    <scope>NUCLEOTIDE SEQUENCE [LARGE SCALE GENOMIC DNA]</scope>
    <source>
        <strain evidence="2 3">Marseille-Q3039</strain>
    </source>
</reference>
<gene>
    <name evidence="2" type="ORF">H1B31_08290</name>
</gene>
<evidence type="ECO:0000313" key="2">
    <source>
        <dbReference type="EMBL" id="QNH53864.1"/>
    </source>
</evidence>
<dbReference type="Pfam" id="PF20282">
    <property type="entry name" value="CTD6"/>
    <property type="match status" value="1"/>
</dbReference>
<organism evidence="2 3">
    <name type="scientific">Selenomonas timonae</name>
    <dbReference type="NCBI Taxonomy" id="2754044"/>
    <lineage>
        <taxon>Bacteria</taxon>
        <taxon>Bacillati</taxon>
        <taxon>Bacillota</taxon>
        <taxon>Negativicutes</taxon>
        <taxon>Selenomonadales</taxon>
        <taxon>Selenomonadaceae</taxon>
        <taxon>Selenomonas</taxon>
    </lineage>
</organism>
<proteinExistence type="predicted"/>
<accession>A0A7G7VIC1</accession>
<feature type="domain" description="ABC-three component systems C-terminal" evidence="1">
    <location>
        <begin position="200"/>
        <end position="332"/>
    </location>
</feature>
<evidence type="ECO:0000259" key="1">
    <source>
        <dbReference type="Pfam" id="PF20282"/>
    </source>
</evidence>